<evidence type="ECO:0000256" key="8">
    <source>
        <dbReference type="ARBA" id="ARBA00022840"/>
    </source>
</evidence>
<keyword evidence="10" id="KW-0443">Lipid metabolism</keyword>
<keyword evidence="5" id="KW-0479">Metal-binding</keyword>
<keyword evidence="3" id="KW-0444">Lipid biosynthesis</keyword>
<evidence type="ECO:0000256" key="4">
    <source>
        <dbReference type="ARBA" id="ARBA00022679"/>
    </source>
</evidence>
<dbReference type="Pfam" id="PF00781">
    <property type="entry name" value="DAGK_cat"/>
    <property type="match status" value="1"/>
</dbReference>
<evidence type="ECO:0000259" key="13">
    <source>
        <dbReference type="PROSITE" id="PS50146"/>
    </source>
</evidence>
<accession>A0A1L8TPU5</accession>
<proteinExistence type="inferred from homology"/>
<evidence type="ECO:0000256" key="10">
    <source>
        <dbReference type="ARBA" id="ARBA00023098"/>
    </source>
</evidence>
<evidence type="ECO:0000313" key="15">
    <source>
        <dbReference type="Proteomes" id="UP000182077"/>
    </source>
</evidence>
<dbReference type="GO" id="GO:0008654">
    <property type="term" value="P:phospholipid biosynthetic process"/>
    <property type="evidence" value="ECO:0007669"/>
    <property type="project" value="UniProtKB-KW"/>
</dbReference>
<dbReference type="Proteomes" id="UP000182077">
    <property type="component" value="Unassembled WGS sequence"/>
</dbReference>
<name>A0A1L8TPU5_9ENTE</name>
<dbReference type="InterPro" id="IPR050187">
    <property type="entry name" value="Lipid_Phosphate_FormReg"/>
</dbReference>
<dbReference type="Gene3D" id="3.40.50.10330">
    <property type="entry name" value="Probable inorganic polyphosphate/atp-NAD kinase, domain 1"/>
    <property type="match status" value="1"/>
</dbReference>
<dbReference type="Gene3D" id="2.60.200.40">
    <property type="match status" value="1"/>
</dbReference>
<dbReference type="NCBIfam" id="TIGR00147">
    <property type="entry name" value="YegS/Rv2252/BmrU family lipid kinase"/>
    <property type="match status" value="1"/>
</dbReference>
<feature type="domain" description="DAGKc" evidence="13">
    <location>
        <begin position="1"/>
        <end position="131"/>
    </location>
</feature>
<gene>
    <name evidence="14" type="ORF">RV04_GL001308</name>
</gene>
<dbReference type="EMBL" id="JXKQ01000003">
    <property type="protein sequence ID" value="OJG46142.1"/>
    <property type="molecule type" value="Genomic_DNA"/>
</dbReference>
<protein>
    <submittedName>
        <fullName evidence="14">YegS BmrU family lipid kinase</fullName>
    </submittedName>
</protein>
<keyword evidence="6" id="KW-0547">Nucleotide-binding</keyword>
<keyword evidence="8" id="KW-0067">ATP-binding</keyword>
<dbReference type="SUPFAM" id="SSF111331">
    <property type="entry name" value="NAD kinase/diacylglycerol kinase-like"/>
    <property type="match status" value="1"/>
</dbReference>
<evidence type="ECO:0000256" key="11">
    <source>
        <dbReference type="ARBA" id="ARBA00023209"/>
    </source>
</evidence>
<dbReference type="GO" id="GO:0046872">
    <property type="term" value="F:metal ion binding"/>
    <property type="evidence" value="ECO:0007669"/>
    <property type="project" value="UniProtKB-KW"/>
</dbReference>
<dbReference type="GO" id="GO:0004143">
    <property type="term" value="F:ATP-dependent diacylglycerol kinase activity"/>
    <property type="evidence" value="ECO:0007669"/>
    <property type="project" value="TreeGrafter"/>
</dbReference>
<keyword evidence="9" id="KW-0460">Magnesium</keyword>
<evidence type="ECO:0000313" key="14">
    <source>
        <dbReference type="EMBL" id="OJG46142.1"/>
    </source>
</evidence>
<evidence type="ECO:0000256" key="6">
    <source>
        <dbReference type="ARBA" id="ARBA00022741"/>
    </source>
</evidence>
<dbReference type="SMART" id="SM00046">
    <property type="entry name" value="DAGKc"/>
    <property type="match status" value="1"/>
</dbReference>
<comment type="similarity">
    <text evidence="2">Belongs to the diacylglycerol/lipid kinase family.</text>
</comment>
<dbReference type="InterPro" id="IPR005218">
    <property type="entry name" value="Diacylglycerol/lipid_kinase"/>
</dbReference>
<comment type="caution">
    <text evidence="14">The sequence shown here is derived from an EMBL/GenBank/DDBJ whole genome shotgun (WGS) entry which is preliminary data.</text>
</comment>
<comment type="cofactor">
    <cofactor evidence="1">
        <name>Mg(2+)</name>
        <dbReference type="ChEBI" id="CHEBI:18420"/>
    </cofactor>
</comment>
<evidence type="ECO:0000256" key="12">
    <source>
        <dbReference type="ARBA" id="ARBA00023264"/>
    </source>
</evidence>
<keyword evidence="15" id="KW-1185">Reference proteome</keyword>
<keyword evidence="4" id="KW-0808">Transferase</keyword>
<evidence type="ECO:0000256" key="3">
    <source>
        <dbReference type="ARBA" id="ARBA00022516"/>
    </source>
</evidence>
<keyword evidence="7 14" id="KW-0418">Kinase</keyword>
<reference evidence="14 15" key="1">
    <citation type="submission" date="2014-12" db="EMBL/GenBank/DDBJ databases">
        <title>Draft genome sequences of 29 type strains of Enterococci.</title>
        <authorList>
            <person name="Zhong Z."/>
            <person name="Sun Z."/>
            <person name="Liu W."/>
            <person name="Zhang W."/>
            <person name="Zhang H."/>
        </authorList>
    </citation>
    <scope>NUCLEOTIDE SEQUENCE [LARGE SCALE GENOMIC DNA]</scope>
    <source>
        <strain evidence="14 15">DSM 17122</strain>
    </source>
</reference>
<dbReference type="InterPro" id="IPR001206">
    <property type="entry name" value="Diacylglycerol_kinase_cat_dom"/>
</dbReference>
<keyword evidence="11" id="KW-0594">Phospholipid biosynthesis</keyword>
<dbReference type="PROSITE" id="PS50146">
    <property type="entry name" value="DAGK"/>
    <property type="match status" value="1"/>
</dbReference>
<sequence length="299" mass="32920">MKKAVLIVNPSSGNEEAVEYESQAERKLSLFFDEVEVKRTEEKGDATQFAKQAAKEKVDSVFAMGGDGTVNEVISGLAEQDYRPKFGFFPLGTVNDLGRSLNISMNPQKAISSFDVERITTLDIGKINADYFMNIVAIGGIPEAISDVEVEEKTKFGKLAYFISGVKQVLNNKTYHFQLEIDGETMEIESSAVVIVLTRTVGGFQNIVPEAKANDGNLYLLYLKDQTITDTLKSVPDIVKGVDQSTDNIGYKPFTKGRLTMKAEADLHPSVDGDEGPELPLDFEVLPQHLKVYFGSESL</sequence>
<dbReference type="InterPro" id="IPR016064">
    <property type="entry name" value="NAD/diacylglycerol_kinase_sf"/>
</dbReference>
<dbReference type="GO" id="GO:0005524">
    <property type="term" value="F:ATP binding"/>
    <property type="evidence" value="ECO:0007669"/>
    <property type="project" value="UniProtKB-KW"/>
</dbReference>
<evidence type="ECO:0000256" key="5">
    <source>
        <dbReference type="ARBA" id="ARBA00022723"/>
    </source>
</evidence>
<dbReference type="PANTHER" id="PTHR12358">
    <property type="entry name" value="SPHINGOSINE KINASE"/>
    <property type="match status" value="1"/>
</dbReference>
<evidence type="ECO:0000256" key="7">
    <source>
        <dbReference type="ARBA" id="ARBA00022777"/>
    </source>
</evidence>
<evidence type="ECO:0000256" key="1">
    <source>
        <dbReference type="ARBA" id="ARBA00001946"/>
    </source>
</evidence>
<dbReference type="InterPro" id="IPR017438">
    <property type="entry name" value="ATP-NAD_kinase_N"/>
</dbReference>
<dbReference type="Pfam" id="PF19279">
    <property type="entry name" value="YegS_C"/>
    <property type="match status" value="1"/>
</dbReference>
<dbReference type="GO" id="GO:0005886">
    <property type="term" value="C:plasma membrane"/>
    <property type="evidence" value="ECO:0007669"/>
    <property type="project" value="TreeGrafter"/>
</dbReference>
<dbReference type="InterPro" id="IPR045540">
    <property type="entry name" value="YegS/DAGK_C"/>
</dbReference>
<dbReference type="PANTHER" id="PTHR12358:SF106">
    <property type="entry name" value="LIPID KINASE YEGS"/>
    <property type="match status" value="1"/>
</dbReference>
<organism evidence="14 15">
    <name type="scientific">Enterococcus hermanniensis</name>
    <dbReference type="NCBI Taxonomy" id="249189"/>
    <lineage>
        <taxon>Bacteria</taxon>
        <taxon>Bacillati</taxon>
        <taxon>Bacillota</taxon>
        <taxon>Bacilli</taxon>
        <taxon>Lactobacillales</taxon>
        <taxon>Enterococcaceae</taxon>
        <taxon>Enterococcus</taxon>
    </lineage>
</organism>
<dbReference type="AlphaFoldDB" id="A0A1L8TPU5"/>
<evidence type="ECO:0000256" key="9">
    <source>
        <dbReference type="ARBA" id="ARBA00022842"/>
    </source>
</evidence>
<evidence type="ECO:0000256" key="2">
    <source>
        <dbReference type="ARBA" id="ARBA00005983"/>
    </source>
</evidence>
<dbReference type="STRING" id="249189.RV04_GL001308"/>
<dbReference type="RefSeq" id="WP_071857244.1">
    <property type="nucleotide sequence ID" value="NZ_JBHSHK010000001.1"/>
</dbReference>
<keyword evidence="12" id="KW-1208">Phospholipid metabolism</keyword>
<dbReference type="OrthoDB" id="142078at2"/>